<proteinExistence type="predicted"/>
<organism evidence="3 4">
    <name type="scientific">Tanacetum coccineum</name>
    <dbReference type="NCBI Taxonomy" id="301880"/>
    <lineage>
        <taxon>Eukaryota</taxon>
        <taxon>Viridiplantae</taxon>
        <taxon>Streptophyta</taxon>
        <taxon>Embryophyta</taxon>
        <taxon>Tracheophyta</taxon>
        <taxon>Spermatophyta</taxon>
        <taxon>Magnoliopsida</taxon>
        <taxon>eudicotyledons</taxon>
        <taxon>Gunneridae</taxon>
        <taxon>Pentapetalae</taxon>
        <taxon>asterids</taxon>
        <taxon>campanulids</taxon>
        <taxon>Asterales</taxon>
        <taxon>Asteraceae</taxon>
        <taxon>Asteroideae</taxon>
        <taxon>Anthemideae</taxon>
        <taxon>Anthemidinae</taxon>
        <taxon>Tanacetum</taxon>
    </lineage>
</organism>
<feature type="compositionally biased region" description="Basic and acidic residues" evidence="2">
    <location>
        <begin position="7"/>
        <end position="41"/>
    </location>
</feature>
<evidence type="ECO:0000313" key="3">
    <source>
        <dbReference type="EMBL" id="GJT26276.1"/>
    </source>
</evidence>
<gene>
    <name evidence="3" type="ORF">Tco_0906551</name>
</gene>
<sequence>MESVKNSIDERAQHKREYDSRVNEKQMQSKEGKVDSEKILDVDLVVTESSGTKSEKHVSNSRSGNDTLTKDADINPVNDKQPIAEVQPFAKHNILANEQQHSVQSESIYDTYLLEKVDRNTTPDSTNMCHREGEIDQNAEKCQVSCPLLDPSFDNMTTEFSNQSLESENISLKKTVAQLLKDFSRMETHCVNMELKYQNQVFKNGQHGQILNETSNKAKIKKEIEVLETINIELEHSVAKLLAENEKLHKENEHLKQTYKDLYDSIQKTRVQTKDHNESLIAQINSKTIENADLKA</sequence>
<keyword evidence="4" id="KW-1185">Reference proteome</keyword>
<evidence type="ECO:0000256" key="2">
    <source>
        <dbReference type="SAM" id="MobiDB-lite"/>
    </source>
</evidence>
<dbReference type="Proteomes" id="UP001151760">
    <property type="component" value="Unassembled WGS sequence"/>
</dbReference>
<accession>A0ABQ5CGS6</accession>
<feature type="region of interest" description="Disordered" evidence="2">
    <location>
        <begin position="1"/>
        <end position="76"/>
    </location>
</feature>
<name>A0ABQ5CGS6_9ASTR</name>
<feature type="coiled-coil region" evidence="1">
    <location>
        <begin position="231"/>
        <end position="265"/>
    </location>
</feature>
<keyword evidence="1" id="KW-0175">Coiled coil</keyword>
<reference evidence="3" key="2">
    <citation type="submission" date="2022-01" db="EMBL/GenBank/DDBJ databases">
        <authorList>
            <person name="Yamashiro T."/>
            <person name="Shiraishi A."/>
            <person name="Satake H."/>
            <person name="Nakayama K."/>
        </authorList>
    </citation>
    <scope>NUCLEOTIDE SEQUENCE</scope>
</reference>
<evidence type="ECO:0000256" key="1">
    <source>
        <dbReference type="SAM" id="Coils"/>
    </source>
</evidence>
<comment type="caution">
    <text evidence="3">The sequence shown here is derived from an EMBL/GenBank/DDBJ whole genome shotgun (WGS) entry which is preliminary data.</text>
</comment>
<protein>
    <submittedName>
        <fullName evidence="3">Uncharacterized protein</fullName>
    </submittedName>
</protein>
<dbReference type="EMBL" id="BQNB010014279">
    <property type="protein sequence ID" value="GJT26276.1"/>
    <property type="molecule type" value="Genomic_DNA"/>
</dbReference>
<evidence type="ECO:0000313" key="4">
    <source>
        <dbReference type="Proteomes" id="UP001151760"/>
    </source>
</evidence>
<reference evidence="3" key="1">
    <citation type="journal article" date="2022" name="Int. J. Mol. Sci.">
        <title>Draft Genome of Tanacetum Coccineum: Genomic Comparison of Closely Related Tanacetum-Family Plants.</title>
        <authorList>
            <person name="Yamashiro T."/>
            <person name="Shiraishi A."/>
            <person name="Nakayama K."/>
            <person name="Satake H."/>
        </authorList>
    </citation>
    <scope>NUCLEOTIDE SEQUENCE</scope>
</reference>